<dbReference type="Proteomes" id="UP001396334">
    <property type="component" value="Unassembled WGS sequence"/>
</dbReference>
<dbReference type="EMBL" id="JBBPBN010000004">
    <property type="protein sequence ID" value="KAK9040907.1"/>
    <property type="molecule type" value="Genomic_DNA"/>
</dbReference>
<reference evidence="1 2" key="1">
    <citation type="journal article" date="2024" name="G3 (Bethesda)">
        <title>Genome assembly of Hibiscus sabdariffa L. provides insights into metabolisms of medicinal natural products.</title>
        <authorList>
            <person name="Kim T."/>
        </authorList>
    </citation>
    <scope>NUCLEOTIDE SEQUENCE [LARGE SCALE GENOMIC DNA]</scope>
    <source>
        <strain evidence="1">TK-2024</strain>
        <tissue evidence="1">Old leaves</tissue>
    </source>
</reference>
<organism evidence="1 2">
    <name type="scientific">Hibiscus sabdariffa</name>
    <name type="common">roselle</name>
    <dbReference type="NCBI Taxonomy" id="183260"/>
    <lineage>
        <taxon>Eukaryota</taxon>
        <taxon>Viridiplantae</taxon>
        <taxon>Streptophyta</taxon>
        <taxon>Embryophyta</taxon>
        <taxon>Tracheophyta</taxon>
        <taxon>Spermatophyta</taxon>
        <taxon>Magnoliopsida</taxon>
        <taxon>eudicotyledons</taxon>
        <taxon>Gunneridae</taxon>
        <taxon>Pentapetalae</taxon>
        <taxon>rosids</taxon>
        <taxon>malvids</taxon>
        <taxon>Malvales</taxon>
        <taxon>Malvaceae</taxon>
        <taxon>Malvoideae</taxon>
        <taxon>Hibiscus</taxon>
    </lineage>
</organism>
<accession>A0ABR2TU58</accession>
<keyword evidence="2" id="KW-1185">Reference proteome</keyword>
<evidence type="ECO:0000313" key="1">
    <source>
        <dbReference type="EMBL" id="KAK9040907.1"/>
    </source>
</evidence>
<evidence type="ECO:0000313" key="2">
    <source>
        <dbReference type="Proteomes" id="UP001396334"/>
    </source>
</evidence>
<proteinExistence type="predicted"/>
<gene>
    <name evidence="1" type="ORF">V6N11_016042</name>
</gene>
<comment type="caution">
    <text evidence="1">The sequence shown here is derived from an EMBL/GenBank/DDBJ whole genome shotgun (WGS) entry which is preliminary data.</text>
</comment>
<name>A0ABR2TU58_9ROSI</name>
<sequence length="91" mass="10291">MRSIYCRMLMVGTLKPWKTVTATLSLPFAVPDSISFSLTDFSRNEETSVKIRGVPIATKAWYRYMSESKLSASIARAPITNLNCKRITSKR</sequence>
<protein>
    <submittedName>
        <fullName evidence="1">Uncharacterized protein</fullName>
    </submittedName>
</protein>